<dbReference type="EMBL" id="JBHFQA010000017">
    <property type="protein sequence ID" value="KAL2084493.1"/>
    <property type="molecule type" value="Genomic_DNA"/>
</dbReference>
<accession>A0ABD1JBE5</accession>
<dbReference type="PROSITE" id="PS00108">
    <property type="entry name" value="PROTEIN_KINASE_ST"/>
    <property type="match status" value="1"/>
</dbReference>
<protein>
    <recommendedName>
        <fullName evidence="1">non-specific serine/threonine protein kinase</fullName>
        <ecNumber evidence="1">2.7.11.1</ecNumber>
    </recommendedName>
</protein>
<dbReference type="InterPro" id="IPR050660">
    <property type="entry name" value="NEK_Ser/Thr_kinase"/>
</dbReference>
<evidence type="ECO:0000256" key="2">
    <source>
        <dbReference type="ARBA" id="ARBA00022679"/>
    </source>
</evidence>
<dbReference type="AlphaFoldDB" id="A0ABD1JBE5"/>
<evidence type="ECO:0000259" key="7">
    <source>
        <dbReference type="PROSITE" id="PS50011"/>
    </source>
</evidence>
<dbReference type="Proteomes" id="UP001591681">
    <property type="component" value="Unassembled WGS sequence"/>
</dbReference>
<evidence type="ECO:0000256" key="3">
    <source>
        <dbReference type="ARBA" id="ARBA00022741"/>
    </source>
</evidence>
<dbReference type="SMART" id="SM00220">
    <property type="entry name" value="S_TKc"/>
    <property type="match status" value="1"/>
</dbReference>
<dbReference type="SUPFAM" id="SSF56112">
    <property type="entry name" value="Protein kinase-like (PK-like)"/>
    <property type="match status" value="1"/>
</dbReference>
<evidence type="ECO:0000313" key="9">
    <source>
        <dbReference type="Proteomes" id="UP001591681"/>
    </source>
</evidence>
<keyword evidence="2" id="KW-0808">Transferase</keyword>
<dbReference type="PANTHER" id="PTHR43671">
    <property type="entry name" value="SERINE/THREONINE-PROTEIN KINASE NEK"/>
    <property type="match status" value="1"/>
</dbReference>
<dbReference type="PROSITE" id="PS50011">
    <property type="entry name" value="PROTEIN_KINASE_DOM"/>
    <property type="match status" value="1"/>
</dbReference>
<dbReference type="CDD" id="cd00180">
    <property type="entry name" value="PKc"/>
    <property type="match status" value="1"/>
</dbReference>
<dbReference type="PANTHER" id="PTHR43671:SF13">
    <property type="entry name" value="SERINE_THREONINE-PROTEIN KINASE NEK2"/>
    <property type="match status" value="1"/>
</dbReference>
<dbReference type="InterPro" id="IPR008271">
    <property type="entry name" value="Ser/Thr_kinase_AS"/>
</dbReference>
<feature type="compositionally biased region" description="Basic and acidic residues" evidence="6">
    <location>
        <begin position="252"/>
        <end position="261"/>
    </location>
</feature>
<name>A0ABD1JBE5_9TELE</name>
<evidence type="ECO:0000256" key="5">
    <source>
        <dbReference type="ARBA" id="ARBA00022840"/>
    </source>
</evidence>
<keyword evidence="9" id="KW-1185">Reference proteome</keyword>
<feature type="domain" description="Protein kinase" evidence="7">
    <location>
        <begin position="3"/>
        <end position="262"/>
    </location>
</feature>
<dbReference type="Gene3D" id="1.10.510.10">
    <property type="entry name" value="Transferase(Phosphotransferase) domain 1"/>
    <property type="match status" value="1"/>
</dbReference>
<gene>
    <name evidence="8" type="ORF">ACEWY4_020011</name>
</gene>
<dbReference type="Pfam" id="PF00069">
    <property type="entry name" value="Pkinase"/>
    <property type="match status" value="1"/>
</dbReference>
<dbReference type="InterPro" id="IPR011009">
    <property type="entry name" value="Kinase-like_dom_sf"/>
</dbReference>
<keyword evidence="4" id="KW-0418">Kinase</keyword>
<dbReference type="GO" id="GO:0004674">
    <property type="term" value="F:protein serine/threonine kinase activity"/>
    <property type="evidence" value="ECO:0007669"/>
    <property type="project" value="UniProtKB-EC"/>
</dbReference>
<dbReference type="GO" id="GO:0005524">
    <property type="term" value="F:ATP binding"/>
    <property type="evidence" value="ECO:0007669"/>
    <property type="project" value="UniProtKB-KW"/>
</dbReference>
<reference evidence="8 9" key="1">
    <citation type="submission" date="2024-09" db="EMBL/GenBank/DDBJ databases">
        <title>A chromosome-level genome assembly of Gray's grenadier anchovy, Coilia grayii.</title>
        <authorList>
            <person name="Fu Z."/>
        </authorList>
    </citation>
    <scope>NUCLEOTIDE SEQUENCE [LARGE SCALE GENOMIC DNA]</scope>
    <source>
        <strain evidence="8">G4</strain>
        <tissue evidence="8">Muscle</tissue>
    </source>
</reference>
<keyword evidence="3" id="KW-0547">Nucleotide-binding</keyword>
<comment type="caution">
    <text evidence="8">The sequence shown here is derived from an EMBL/GenBank/DDBJ whole genome shotgun (WGS) entry which is preliminary data.</text>
</comment>
<evidence type="ECO:0000256" key="4">
    <source>
        <dbReference type="ARBA" id="ARBA00022777"/>
    </source>
</evidence>
<organism evidence="8 9">
    <name type="scientific">Coilia grayii</name>
    <name type="common">Gray's grenadier anchovy</name>
    <dbReference type="NCBI Taxonomy" id="363190"/>
    <lineage>
        <taxon>Eukaryota</taxon>
        <taxon>Metazoa</taxon>
        <taxon>Chordata</taxon>
        <taxon>Craniata</taxon>
        <taxon>Vertebrata</taxon>
        <taxon>Euteleostomi</taxon>
        <taxon>Actinopterygii</taxon>
        <taxon>Neopterygii</taxon>
        <taxon>Teleostei</taxon>
        <taxon>Clupei</taxon>
        <taxon>Clupeiformes</taxon>
        <taxon>Clupeoidei</taxon>
        <taxon>Engraulidae</taxon>
        <taxon>Coilinae</taxon>
        <taxon>Coilia</taxon>
    </lineage>
</organism>
<dbReference type="EC" id="2.7.11.1" evidence="1"/>
<dbReference type="Gene3D" id="3.30.200.20">
    <property type="entry name" value="Phosphorylase Kinase, domain 1"/>
    <property type="match status" value="1"/>
</dbReference>
<evidence type="ECO:0000313" key="8">
    <source>
        <dbReference type="EMBL" id="KAL2084493.1"/>
    </source>
</evidence>
<dbReference type="InterPro" id="IPR000719">
    <property type="entry name" value="Prot_kinase_dom"/>
</dbReference>
<proteinExistence type="predicted"/>
<sequence>MAHHDTRTLAEGFFGKVYKEKYKDQWAAMKRVPVSMISREQLERECRVYHNARHPNIVKLLGEPWLRDLKWNIPLEFITGEELETTIFCSQKSKIKLTPAVRATIISGMCAGLCHLHSNNIVHQDIKPDNIMVEHETNRAVIIDLGLAKFFRNGLTSAANLGNEAYSAPEILVQQGVRDTRSDVWAMGKVIAELCARVRLPTLAVTPTKIQETLAAHPYSVAVSKMVDPNPNRRVNMALALVYIREAEEKVRQEEKAREPKLASPDPKAGVGRAGGDNTTGLHQRGGLQAPPQAERSPSPARSRFQPAAPQMKEEVKPGNVTRFGGEAGGLHQRGGVLAPPQAEVHRSPSPARPSRFQPAAPQMNEEIKPGNVTRFGGGTAGLHQRTGLQAPPQEERSPSPARSRFQPAAPHVKQEDKAVVNREAGNGLTRFGGKPAAAGLQPRAQQQTPFPRAVLENKVSPITELQHKPHDEIKTLVPAKNLPTEGAITHLLQQMTPFPCPLPTTGKILHSRYEYDGSRGGVFEVKEVETVNGKITKFEGFKTNIE</sequence>
<evidence type="ECO:0000256" key="6">
    <source>
        <dbReference type="SAM" id="MobiDB-lite"/>
    </source>
</evidence>
<feature type="region of interest" description="Disordered" evidence="6">
    <location>
        <begin position="252"/>
        <end position="450"/>
    </location>
</feature>
<evidence type="ECO:0000256" key="1">
    <source>
        <dbReference type="ARBA" id="ARBA00012513"/>
    </source>
</evidence>
<keyword evidence="5" id="KW-0067">ATP-binding</keyword>